<gene>
    <name evidence="2" type="ORF">BE08_38580</name>
</gene>
<name>A0A150PGJ3_SORCE</name>
<dbReference type="InterPro" id="IPR001314">
    <property type="entry name" value="Peptidase_S1A"/>
</dbReference>
<dbReference type="EMBL" id="JELY01001725">
    <property type="protein sequence ID" value="KYF54803.1"/>
    <property type="molecule type" value="Genomic_DNA"/>
</dbReference>
<dbReference type="Proteomes" id="UP000075420">
    <property type="component" value="Unassembled WGS sequence"/>
</dbReference>
<dbReference type="AlphaFoldDB" id="A0A150PGJ3"/>
<dbReference type="PROSITE" id="PS50240">
    <property type="entry name" value="TRYPSIN_DOM"/>
    <property type="match status" value="1"/>
</dbReference>
<proteinExistence type="predicted"/>
<dbReference type="PRINTS" id="PR00722">
    <property type="entry name" value="CHYMOTRYPSIN"/>
</dbReference>
<organism evidence="2 3">
    <name type="scientific">Sorangium cellulosum</name>
    <name type="common">Polyangium cellulosum</name>
    <dbReference type="NCBI Taxonomy" id="56"/>
    <lineage>
        <taxon>Bacteria</taxon>
        <taxon>Pseudomonadati</taxon>
        <taxon>Myxococcota</taxon>
        <taxon>Polyangia</taxon>
        <taxon>Polyangiales</taxon>
        <taxon>Polyangiaceae</taxon>
        <taxon>Sorangium</taxon>
    </lineage>
</organism>
<evidence type="ECO:0000313" key="2">
    <source>
        <dbReference type="EMBL" id="KYF54803.1"/>
    </source>
</evidence>
<dbReference type="PANTHER" id="PTHR24260:SF136">
    <property type="entry name" value="GH08193P-RELATED"/>
    <property type="match status" value="1"/>
</dbReference>
<dbReference type="InterPro" id="IPR009003">
    <property type="entry name" value="Peptidase_S1_PA"/>
</dbReference>
<dbReference type="InterPro" id="IPR001254">
    <property type="entry name" value="Trypsin_dom"/>
</dbReference>
<dbReference type="InterPro" id="IPR051333">
    <property type="entry name" value="CLIP_Serine_Protease"/>
</dbReference>
<feature type="domain" description="Peptidase S1" evidence="1">
    <location>
        <begin position="49"/>
        <end position="271"/>
    </location>
</feature>
<comment type="caution">
    <text evidence="2">The sequence shown here is derived from an EMBL/GenBank/DDBJ whole genome shotgun (WGS) entry which is preliminary data.</text>
</comment>
<dbReference type="SMART" id="SM00020">
    <property type="entry name" value="Tryp_SPc"/>
    <property type="match status" value="1"/>
</dbReference>
<reference evidence="2 3" key="1">
    <citation type="submission" date="2014-02" db="EMBL/GenBank/DDBJ databases">
        <title>The small core and large imbalanced accessory genome model reveals a collaborative survival strategy of Sorangium cellulosum strains in nature.</title>
        <authorList>
            <person name="Han K."/>
            <person name="Peng R."/>
            <person name="Blom J."/>
            <person name="Li Y.-Z."/>
        </authorList>
    </citation>
    <scope>NUCLEOTIDE SEQUENCE [LARGE SCALE GENOMIC DNA]</scope>
    <source>
        <strain evidence="2 3">So0157-25</strain>
    </source>
</reference>
<dbReference type="InterPro" id="IPR018114">
    <property type="entry name" value="TRYPSIN_HIS"/>
</dbReference>
<dbReference type="InterPro" id="IPR043504">
    <property type="entry name" value="Peptidase_S1_PA_chymotrypsin"/>
</dbReference>
<dbReference type="SUPFAM" id="SSF50494">
    <property type="entry name" value="Trypsin-like serine proteases"/>
    <property type="match status" value="1"/>
</dbReference>
<dbReference type="GO" id="GO:0006508">
    <property type="term" value="P:proteolysis"/>
    <property type="evidence" value="ECO:0007669"/>
    <property type="project" value="InterPro"/>
</dbReference>
<dbReference type="Gene3D" id="2.40.10.10">
    <property type="entry name" value="Trypsin-like serine proteases"/>
    <property type="match status" value="1"/>
</dbReference>
<dbReference type="PROSITE" id="PS00134">
    <property type="entry name" value="TRYPSIN_HIS"/>
    <property type="match status" value="1"/>
</dbReference>
<dbReference type="GO" id="GO:0004252">
    <property type="term" value="F:serine-type endopeptidase activity"/>
    <property type="evidence" value="ECO:0007669"/>
    <property type="project" value="InterPro"/>
</dbReference>
<protein>
    <recommendedName>
        <fullName evidence="1">Peptidase S1 domain-containing protein</fullName>
    </recommendedName>
</protein>
<evidence type="ECO:0000313" key="3">
    <source>
        <dbReference type="Proteomes" id="UP000075420"/>
    </source>
</evidence>
<sequence length="416" mass="42794">MPLIEAGGRGGRGRASFGRRAGALALVAAGIVGCADAGEPMTGSVRAAITEGTPTDGDPAVAALRARRVLCPQGHDVDTLCSAVLVAPRVLLTAAHCLVARRFEEMEAYFGSNVAVLGYHARIIEAHAHPGYDPETRQNDLALLLLAEPAPVRPVQLRGAPLDGGAVGQTIRIVGFGASFENGDAGAKQTGNTVITSVDATTFRTEPGPSLICGADSGSPALLVEDGVERAVGIARSGDAACEEFGVHTRVDAYLAEFVGPYLEAVEAMTPASPEALDPGEDFCARACDEDDDCPAGMLCLPEAFGKRCGYRELRSGLFGDVCGVSADCDGPCVAFGAGSEQTCRCFTPCRELLLASPASEPAPSAGCAFGTDIQATSPASQGAAALALVALACATRPRLSRPGLRRSPRRRSDRG</sequence>
<dbReference type="Pfam" id="PF00089">
    <property type="entry name" value="Trypsin"/>
    <property type="match status" value="1"/>
</dbReference>
<accession>A0A150PGJ3</accession>
<dbReference type="PANTHER" id="PTHR24260">
    <property type="match status" value="1"/>
</dbReference>
<evidence type="ECO:0000259" key="1">
    <source>
        <dbReference type="PROSITE" id="PS50240"/>
    </source>
</evidence>